<evidence type="ECO:0000256" key="4">
    <source>
        <dbReference type="RuleBase" id="RU003557"/>
    </source>
</evidence>
<evidence type="ECO:0000256" key="2">
    <source>
        <dbReference type="ARBA" id="ARBA00022679"/>
    </source>
</evidence>
<reference evidence="7 8" key="1">
    <citation type="submission" date="2020-10" db="EMBL/GenBank/DDBJ databases">
        <title>Identification of Nocardia species via Next-generation sequencing and recognition of intraspecies genetic diversity.</title>
        <authorList>
            <person name="Li P."/>
            <person name="Li P."/>
            <person name="Lu B."/>
        </authorList>
    </citation>
    <scope>NUCLEOTIDE SEQUENCE [LARGE SCALE GENOMIC DNA]</scope>
    <source>
        <strain evidence="7 8">BJ06-0143</strain>
    </source>
</reference>
<dbReference type="PROSITE" id="PS00737">
    <property type="entry name" value="THIOLASE_2"/>
    <property type="match status" value="1"/>
</dbReference>
<comment type="similarity">
    <text evidence="1 4">Belongs to the thiolase-like superfamily. Thiolase family.</text>
</comment>
<dbReference type="InterPro" id="IPR020613">
    <property type="entry name" value="Thiolase_CS"/>
</dbReference>
<dbReference type="Proteomes" id="UP000707731">
    <property type="component" value="Unassembled WGS sequence"/>
</dbReference>
<evidence type="ECO:0000256" key="3">
    <source>
        <dbReference type="ARBA" id="ARBA00023315"/>
    </source>
</evidence>
<keyword evidence="3 4" id="KW-0012">Acyltransferase</keyword>
<dbReference type="Gene3D" id="3.40.47.10">
    <property type="match status" value="2"/>
</dbReference>
<dbReference type="SUPFAM" id="SSF53901">
    <property type="entry name" value="Thiolase-like"/>
    <property type="match status" value="2"/>
</dbReference>
<feature type="domain" description="Thiolase N-terminal" evidence="5">
    <location>
        <begin position="5"/>
        <end position="256"/>
    </location>
</feature>
<dbReference type="PANTHER" id="PTHR43365">
    <property type="entry name" value="BLR7806 PROTEIN"/>
    <property type="match status" value="1"/>
</dbReference>
<keyword evidence="8" id="KW-1185">Reference proteome</keyword>
<dbReference type="Pfam" id="PF02803">
    <property type="entry name" value="Thiolase_C"/>
    <property type="match status" value="1"/>
</dbReference>
<evidence type="ECO:0000313" key="8">
    <source>
        <dbReference type="Proteomes" id="UP000707731"/>
    </source>
</evidence>
<evidence type="ECO:0000313" key="7">
    <source>
        <dbReference type="EMBL" id="MBF6355888.1"/>
    </source>
</evidence>
<dbReference type="RefSeq" id="WP_195002769.1">
    <property type="nucleotide sequence ID" value="NZ_JADLQN010000002.1"/>
</dbReference>
<dbReference type="NCBIfam" id="TIGR01930">
    <property type="entry name" value="AcCoA-C-Actrans"/>
    <property type="match status" value="1"/>
</dbReference>
<dbReference type="NCBIfam" id="NF005889">
    <property type="entry name" value="PRK07850.1"/>
    <property type="match status" value="1"/>
</dbReference>
<evidence type="ECO:0000256" key="1">
    <source>
        <dbReference type="ARBA" id="ARBA00010982"/>
    </source>
</evidence>
<keyword evidence="2 4" id="KW-0808">Transferase</keyword>
<gene>
    <name evidence="7" type="ORF">IU449_15255</name>
</gene>
<sequence length="387" mass="40723">MGTPVIVEAVRTPIGKRRGALAGLHAAELLGLAQRGLLDRAGLDPALIEQVIGGCVTQAGEQSNNIARVAWLHAGLPWQTGATTVDAQCGSAQQANHLIAGLIATGAIEIGMACGVEAMSRVPLGANIGENAGPRRPASWSIDLPNQFEAAERIAKRRGITRDDVDELGVRSQRLAAQAWAEGRFDREIIPVTAPVVDKEGTLTGEQHEVTRDQGLRETTKEGLAKLKPVMEGGIHTAGTSSQISDGAAAVLLMDEKVAQREGLRPRARIRTQALVGGEPEFHLDGPVQACSRLLERSGMSIGDIDLFEINEAFASVVLSWAQVHKPDMDRVNVNGGAIALGHPVGSTGSRLITTALHELERTGGSTAMILMCAGGAMATGTIIERI</sequence>
<dbReference type="InterPro" id="IPR020617">
    <property type="entry name" value="Thiolase_C"/>
</dbReference>
<feature type="domain" description="Thiolase C-terminal" evidence="6">
    <location>
        <begin position="265"/>
        <end position="386"/>
    </location>
</feature>
<dbReference type="InterPro" id="IPR002155">
    <property type="entry name" value="Thiolase"/>
</dbReference>
<dbReference type="PANTHER" id="PTHR43365:SF1">
    <property type="entry name" value="ACETYL-COA C-ACYLTRANSFERASE"/>
    <property type="match status" value="1"/>
</dbReference>
<dbReference type="InterPro" id="IPR020616">
    <property type="entry name" value="Thiolase_N"/>
</dbReference>
<organism evidence="7 8">
    <name type="scientific">Nocardia higoensis</name>
    <dbReference type="NCBI Taxonomy" id="228599"/>
    <lineage>
        <taxon>Bacteria</taxon>
        <taxon>Bacillati</taxon>
        <taxon>Actinomycetota</taxon>
        <taxon>Actinomycetes</taxon>
        <taxon>Mycobacteriales</taxon>
        <taxon>Nocardiaceae</taxon>
        <taxon>Nocardia</taxon>
    </lineage>
</organism>
<protein>
    <submittedName>
        <fullName evidence="7">Steroid 3-ketoacyl-CoA thiolase</fullName>
    </submittedName>
</protein>
<accession>A0ABS0DGS2</accession>
<comment type="caution">
    <text evidence="7">The sequence shown here is derived from an EMBL/GenBank/DDBJ whole genome shotgun (WGS) entry which is preliminary data.</text>
</comment>
<name>A0ABS0DGS2_9NOCA</name>
<dbReference type="Pfam" id="PF00108">
    <property type="entry name" value="Thiolase_N"/>
    <property type="match status" value="1"/>
</dbReference>
<evidence type="ECO:0000259" key="5">
    <source>
        <dbReference type="Pfam" id="PF00108"/>
    </source>
</evidence>
<evidence type="ECO:0000259" key="6">
    <source>
        <dbReference type="Pfam" id="PF02803"/>
    </source>
</evidence>
<dbReference type="CDD" id="cd00751">
    <property type="entry name" value="thiolase"/>
    <property type="match status" value="1"/>
</dbReference>
<dbReference type="PIRSF" id="PIRSF000429">
    <property type="entry name" value="Ac-CoA_Ac_transf"/>
    <property type="match status" value="1"/>
</dbReference>
<proteinExistence type="inferred from homology"/>
<dbReference type="InterPro" id="IPR016039">
    <property type="entry name" value="Thiolase-like"/>
</dbReference>
<dbReference type="EMBL" id="JADLQN010000002">
    <property type="protein sequence ID" value="MBF6355888.1"/>
    <property type="molecule type" value="Genomic_DNA"/>
</dbReference>